<dbReference type="PANTHER" id="PTHR42796">
    <property type="entry name" value="FUMARYLACETOACETATE HYDROLASE DOMAIN-CONTAINING PROTEIN 2A-RELATED"/>
    <property type="match status" value="1"/>
</dbReference>
<keyword evidence="3" id="KW-0378">Hydrolase</keyword>
<proteinExistence type="inferred from homology"/>
<dbReference type="Gene3D" id="3.90.850.10">
    <property type="entry name" value="Fumarylacetoacetase-like, C-terminal domain"/>
    <property type="match status" value="1"/>
</dbReference>
<comment type="similarity">
    <text evidence="1">Belongs to the FAH family.</text>
</comment>
<accession>A0A9X3Z7A4</accession>
<evidence type="ECO:0000313" key="4">
    <source>
        <dbReference type="Proteomes" id="UP001141619"/>
    </source>
</evidence>
<sequence>MQRDQRKSYKDFLPLDADRALLLGRVWSAREEGPVPVLVQGDALMDVSAIAATVSQILELENVVERLRNHRGPIIAQLEDVMNAPSWDAEDQEVKLLAPVDLQCIKACGVTFAVSAKERIIEEQAKGDPIAATRIRAELEIAFGDALSRVKPGTKEAEDIKARLIEQGLWSQYLEVAIGPDAEVFTKAPTLSAVGWGDLVGIRQDSSWTNPEPEVVLICNSRAKIVGVTLGNDVNLRDFEGRSALLLGKGKDNNASASMGPFIRLLDDSFTMDRVRTAEVSLAISGADGFSLRSTNSMTLISRAPEDLVTQTCGADHQYPDGFTLYLGSLFAPVQVRGHEGKNFTHHLGDIVEIYSPDFGCLLNKVAYTSEAPPWTFGLAELMRNLAKRGLL</sequence>
<name>A0A9X3Z7A4_9PROT</name>
<dbReference type="EMBL" id="JANWOI010000002">
    <property type="protein sequence ID" value="MDA5193863.1"/>
    <property type="molecule type" value="Genomic_DNA"/>
</dbReference>
<dbReference type="GO" id="GO:0016787">
    <property type="term" value="F:hydrolase activity"/>
    <property type="evidence" value="ECO:0007669"/>
    <property type="project" value="UniProtKB-KW"/>
</dbReference>
<comment type="caution">
    <text evidence="3">The sequence shown here is derived from an EMBL/GenBank/DDBJ whole genome shotgun (WGS) entry which is preliminary data.</text>
</comment>
<reference evidence="3" key="1">
    <citation type="submission" date="2022-08" db="EMBL/GenBank/DDBJ databases">
        <authorList>
            <person name="Vandamme P."/>
            <person name="Hettiarachchi A."/>
            <person name="Peeters C."/>
            <person name="Cnockaert M."/>
            <person name="Carlier A."/>
        </authorList>
    </citation>
    <scope>NUCLEOTIDE SEQUENCE</scope>
    <source>
        <strain evidence="3">LMG 31809</strain>
    </source>
</reference>
<dbReference type="Proteomes" id="UP001141619">
    <property type="component" value="Unassembled WGS sequence"/>
</dbReference>
<organism evidence="3 4">
    <name type="scientific">Govanella unica</name>
    <dbReference type="NCBI Taxonomy" id="2975056"/>
    <lineage>
        <taxon>Bacteria</taxon>
        <taxon>Pseudomonadati</taxon>
        <taxon>Pseudomonadota</taxon>
        <taxon>Alphaproteobacteria</taxon>
        <taxon>Emcibacterales</taxon>
        <taxon>Govanellaceae</taxon>
        <taxon>Govanella</taxon>
    </lineage>
</organism>
<protein>
    <submittedName>
        <fullName evidence="3">Fumarylacetoacetate hydrolase family protein</fullName>
    </submittedName>
</protein>
<dbReference type="RefSeq" id="WP_274943556.1">
    <property type="nucleotide sequence ID" value="NZ_JANWOI010000002.1"/>
</dbReference>
<evidence type="ECO:0000256" key="2">
    <source>
        <dbReference type="ARBA" id="ARBA00022723"/>
    </source>
</evidence>
<dbReference type="GO" id="GO:0046872">
    <property type="term" value="F:metal ion binding"/>
    <property type="evidence" value="ECO:0007669"/>
    <property type="project" value="UniProtKB-KW"/>
</dbReference>
<dbReference type="InterPro" id="IPR051121">
    <property type="entry name" value="FAH"/>
</dbReference>
<dbReference type="AlphaFoldDB" id="A0A9X3Z7A4"/>
<dbReference type="PANTHER" id="PTHR42796:SF7">
    <property type="entry name" value="2-DEHYDRO-3-DEOXY-D-ARABINONATE DEHYDRATASE"/>
    <property type="match status" value="1"/>
</dbReference>
<evidence type="ECO:0000256" key="1">
    <source>
        <dbReference type="ARBA" id="ARBA00010211"/>
    </source>
</evidence>
<dbReference type="InterPro" id="IPR036663">
    <property type="entry name" value="Fumarylacetoacetase_C_sf"/>
</dbReference>
<keyword evidence="4" id="KW-1185">Reference proteome</keyword>
<keyword evidence="2" id="KW-0479">Metal-binding</keyword>
<gene>
    <name evidence="3" type="ORF">NYP16_07855</name>
</gene>
<reference evidence="3" key="2">
    <citation type="journal article" date="2023" name="Syst. Appl. Microbiol.">
        <title>Govania unica gen. nov., sp. nov., a rare biosphere bacterium that represents a novel family in the class Alphaproteobacteria.</title>
        <authorList>
            <person name="Vandamme P."/>
            <person name="Peeters C."/>
            <person name="Hettiarachchi A."/>
            <person name="Cnockaert M."/>
            <person name="Carlier A."/>
        </authorList>
    </citation>
    <scope>NUCLEOTIDE SEQUENCE</scope>
    <source>
        <strain evidence="3">LMG 31809</strain>
    </source>
</reference>
<evidence type="ECO:0000313" key="3">
    <source>
        <dbReference type="EMBL" id="MDA5193863.1"/>
    </source>
</evidence>
<dbReference type="SUPFAM" id="SSF56529">
    <property type="entry name" value="FAH"/>
    <property type="match status" value="1"/>
</dbReference>